<evidence type="ECO:0000256" key="4">
    <source>
        <dbReference type="RuleBase" id="RU003719"/>
    </source>
</evidence>
<protein>
    <submittedName>
        <fullName evidence="7">Phosphoglycerate dehydrogenase-like enzyme</fullName>
    </submittedName>
</protein>
<keyword evidence="8" id="KW-1185">Reference proteome</keyword>
<dbReference type="SUPFAM" id="SSF52283">
    <property type="entry name" value="Formate/glycerate dehydrogenase catalytic domain-like"/>
    <property type="match status" value="1"/>
</dbReference>
<dbReference type="InParanoid" id="A0A543AYF3"/>
<keyword evidence="3" id="KW-0520">NAD</keyword>
<sequence length="334" mass="36374">MPTRPRGVFVMSPYARRMAFPPSVTRRLENLVDIDTSTLVTDFEQPGVESVLRDADLLVTGWGCPPLDDHILDLTPRLRLIAHSAGSVKHHITDAVWRRGIAVSSAAEANAEPVAEYTRAMILLACKRVLAQAREYPSRGWPGEAHRVDAGYVERTIGVIGASRIGRRVIELLRPWRVRILLADPYVTPEQATELGVESVSVDDLCRQSDVVTVHAPELPETHHLINDARLAAMPDSAVLINTARGSLVDTEALVRHCETGRISAVLDVTDPEPLPTGHRLFELPNVTVTPHLAGAQGTEIALLGDYAVDEIERYLAGSPLRGGVTADGLARMA</sequence>
<gene>
    <name evidence="7" type="ORF">FB566_3171</name>
</gene>
<dbReference type="InterPro" id="IPR050857">
    <property type="entry name" value="D-2-hydroxyacid_DH"/>
</dbReference>
<dbReference type="FunCoup" id="A0A543AYF3">
    <property type="interactions" value="138"/>
</dbReference>
<feature type="domain" description="D-isomer specific 2-hydroxyacid dehydrogenase catalytic" evidence="5">
    <location>
        <begin position="50"/>
        <end position="319"/>
    </location>
</feature>
<dbReference type="PROSITE" id="PS00671">
    <property type="entry name" value="D_2_HYDROXYACID_DH_3"/>
    <property type="match status" value="1"/>
</dbReference>
<reference evidence="7 8" key="1">
    <citation type="submission" date="2019-06" db="EMBL/GenBank/DDBJ databases">
        <title>Sequencing the genomes of 1000 actinobacteria strains.</title>
        <authorList>
            <person name="Klenk H.-P."/>
        </authorList>
    </citation>
    <scope>NUCLEOTIDE SEQUENCE [LARGE SCALE GENOMIC DNA]</scope>
    <source>
        <strain evidence="7 8">DSM 45928</strain>
    </source>
</reference>
<dbReference type="InterPro" id="IPR006140">
    <property type="entry name" value="D-isomer_DH_NAD-bd"/>
</dbReference>
<organism evidence="7 8">
    <name type="scientific">Stackebrandtia endophytica</name>
    <dbReference type="NCBI Taxonomy" id="1496996"/>
    <lineage>
        <taxon>Bacteria</taxon>
        <taxon>Bacillati</taxon>
        <taxon>Actinomycetota</taxon>
        <taxon>Actinomycetes</taxon>
        <taxon>Glycomycetales</taxon>
        <taxon>Glycomycetaceae</taxon>
        <taxon>Stackebrandtia</taxon>
    </lineage>
</organism>
<dbReference type="Gene3D" id="3.40.50.720">
    <property type="entry name" value="NAD(P)-binding Rossmann-like Domain"/>
    <property type="match status" value="2"/>
</dbReference>
<dbReference type="Pfam" id="PF00389">
    <property type="entry name" value="2-Hacid_dh"/>
    <property type="match status" value="1"/>
</dbReference>
<name>A0A543AYF3_9ACTN</name>
<dbReference type="Pfam" id="PF02826">
    <property type="entry name" value="2-Hacid_dh_C"/>
    <property type="match status" value="1"/>
</dbReference>
<evidence type="ECO:0000256" key="2">
    <source>
        <dbReference type="ARBA" id="ARBA00023002"/>
    </source>
</evidence>
<proteinExistence type="inferred from homology"/>
<dbReference type="PANTHER" id="PTHR42789:SF1">
    <property type="entry name" value="D-ISOMER SPECIFIC 2-HYDROXYACID DEHYDROGENASE FAMILY PROTEIN (AFU_ORTHOLOGUE AFUA_6G10090)"/>
    <property type="match status" value="1"/>
</dbReference>
<comment type="caution">
    <text evidence="7">The sequence shown here is derived from an EMBL/GenBank/DDBJ whole genome shotgun (WGS) entry which is preliminary data.</text>
</comment>
<keyword evidence="2 4" id="KW-0560">Oxidoreductase</keyword>
<dbReference type="GO" id="GO:0016616">
    <property type="term" value="F:oxidoreductase activity, acting on the CH-OH group of donors, NAD or NADP as acceptor"/>
    <property type="evidence" value="ECO:0007669"/>
    <property type="project" value="InterPro"/>
</dbReference>
<dbReference type="InterPro" id="IPR006139">
    <property type="entry name" value="D-isomer_2_OHA_DH_cat_dom"/>
</dbReference>
<dbReference type="EMBL" id="VFOW01000001">
    <property type="protein sequence ID" value="TQL77612.1"/>
    <property type="molecule type" value="Genomic_DNA"/>
</dbReference>
<dbReference type="Proteomes" id="UP000317043">
    <property type="component" value="Unassembled WGS sequence"/>
</dbReference>
<dbReference type="SUPFAM" id="SSF51735">
    <property type="entry name" value="NAD(P)-binding Rossmann-fold domains"/>
    <property type="match status" value="1"/>
</dbReference>
<dbReference type="CDD" id="cd12167">
    <property type="entry name" value="2-Hacid_dh_8"/>
    <property type="match status" value="1"/>
</dbReference>
<dbReference type="PROSITE" id="PS00670">
    <property type="entry name" value="D_2_HYDROXYACID_DH_2"/>
    <property type="match status" value="1"/>
</dbReference>
<comment type="similarity">
    <text evidence="1 4">Belongs to the D-isomer specific 2-hydroxyacid dehydrogenase family.</text>
</comment>
<dbReference type="GO" id="GO:0051287">
    <property type="term" value="F:NAD binding"/>
    <property type="evidence" value="ECO:0007669"/>
    <property type="project" value="InterPro"/>
</dbReference>
<evidence type="ECO:0000256" key="1">
    <source>
        <dbReference type="ARBA" id="ARBA00005854"/>
    </source>
</evidence>
<evidence type="ECO:0000313" key="8">
    <source>
        <dbReference type="Proteomes" id="UP000317043"/>
    </source>
</evidence>
<dbReference type="PANTHER" id="PTHR42789">
    <property type="entry name" value="D-ISOMER SPECIFIC 2-HYDROXYACID DEHYDROGENASE FAMILY PROTEIN (AFU_ORTHOLOGUE AFUA_6G10090)"/>
    <property type="match status" value="1"/>
</dbReference>
<dbReference type="AlphaFoldDB" id="A0A543AYF3"/>
<evidence type="ECO:0000256" key="3">
    <source>
        <dbReference type="ARBA" id="ARBA00023027"/>
    </source>
</evidence>
<dbReference type="RefSeq" id="WP_211347719.1">
    <property type="nucleotide sequence ID" value="NZ_JBHTGS010000001.1"/>
</dbReference>
<accession>A0A543AYF3</accession>
<evidence type="ECO:0000313" key="7">
    <source>
        <dbReference type="EMBL" id="TQL77612.1"/>
    </source>
</evidence>
<dbReference type="InterPro" id="IPR036291">
    <property type="entry name" value="NAD(P)-bd_dom_sf"/>
</dbReference>
<evidence type="ECO:0000259" key="5">
    <source>
        <dbReference type="Pfam" id="PF00389"/>
    </source>
</evidence>
<evidence type="ECO:0000259" key="6">
    <source>
        <dbReference type="Pfam" id="PF02826"/>
    </source>
</evidence>
<feature type="domain" description="D-isomer specific 2-hydroxyacid dehydrogenase NAD-binding" evidence="6">
    <location>
        <begin position="120"/>
        <end position="294"/>
    </location>
</feature>
<dbReference type="InterPro" id="IPR029753">
    <property type="entry name" value="D-isomer_DH_CS"/>
</dbReference>